<proteinExistence type="predicted"/>
<accession>A0ABS4KNI7</accession>
<organism evidence="1 2">
    <name type="scientific">Acetoanaerobium pronyense</name>
    <dbReference type="NCBI Taxonomy" id="1482736"/>
    <lineage>
        <taxon>Bacteria</taxon>
        <taxon>Bacillati</taxon>
        <taxon>Bacillota</taxon>
        <taxon>Clostridia</taxon>
        <taxon>Peptostreptococcales</taxon>
        <taxon>Filifactoraceae</taxon>
        <taxon>Acetoanaerobium</taxon>
    </lineage>
</organism>
<dbReference type="InterPro" id="IPR010064">
    <property type="entry name" value="HK97-gp10_tail"/>
</dbReference>
<dbReference type="EMBL" id="JAGGLI010000036">
    <property type="protein sequence ID" value="MBP2028696.1"/>
    <property type="molecule type" value="Genomic_DNA"/>
</dbReference>
<reference evidence="1 2" key="1">
    <citation type="submission" date="2021-03" db="EMBL/GenBank/DDBJ databases">
        <title>Genomic Encyclopedia of Type Strains, Phase IV (KMG-IV): sequencing the most valuable type-strain genomes for metagenomic binning, comparative biology and taxonomic classification.</title>
        <authorList>
            <person name="Goeker M."/>
        </authorList>
    </citation>
    <scope>NUCLEOTIDE SEQUENCE [LARGE SCALE GENOMIC DNA]</scope>
    <source>
        <strain evidence="1 2">DSM 27512</strain>
    </source>
</reference>
<name>A0ABS4KNI7_9FIRM</name>
<dbReference type="NCBIfam" id="TIGR01725">
    <property type="entry name" value="phge_HK97_gp10"/>
    <property type="match status" value="1"/>
</dbReference>
<dbReference type="RefSeq" id="WP_209661755.1">
    <property type="nucleotide sequence ID" value="NZ_JAGGLI010000036.1"/>
</dbReference>
<evidence type="ECO:0000313" key="2">
    <source>
        <dbReference type="Proteomes" id="UP001314903"/>
    </source>
</evidence>
<keyword evidence="2" id="KW-1185">Reference proteome</keyword>
<sequence length="133" mass="15248">MAKIELEGMQELIDKVNKLGSKGDEIKKDALNKAGQIVKETMEKKAPRSKENKRHMADHIEVSDIERSDGIDFVKIGPDKGDVSEFFYSKFTEWGTSKIPAQHWASKSVKENQKKINELIKEELERGLKEFDK</sequence>
<dbReference type="Proteomes" id="UP001314903">
    <property type="component" value="Unassembled WGS sequence"/>
</dbReference>
<comment type="caution">
    <text evidence="1">The sequence shown here is derived from an EMBL/GenBank/DDBJ whole genome shotgun (WGS) entry which is preliminary data.</text>
</comment>
<dbReference type="Pfam" id="PF04883">
    <property type="entry name" value="HK97-gp10_like"/>
    <property type="match status" value="1"/>
</dbReference>
<gene>
    <name evidence="1" type="ORF">J2Z35_002526</name>
</gene>
<evidence type="ECO:0000313" key="1">
    <source>
        <dbReference type="EMBL" id="MBP2028696.1"/>
    </source>
</evidence>
<protein>
    <submittedName>
        <fullName evidence="1">HK97 gp10 family phage protein</fullName>
    </submittedName>
</protein>